<dbReference type="AlphaFoldDB" id="A0A2P6QPG1"/>
<dbReference type="STRING" id="74649.A0A2P6QPG1"/>
<feature type="compositionally biased region" description="Pro residues" evidence="1">
    <location>
        <begin position="9"/>
        <end position="18"/>
    </location>
</feature>
<dbReference type="GO" id="GO:0003735">
    <property type="term" value="F:structural constituent of ribosome"/>
    <property type="evidence" value="ECO:0007669"/>
    <property type="project" value="InterPro"/>
</dbReference>
<dbReference type="Pfam" id="PF03868">
    <property type="entry name" value="Ribosomal_L6e_N"/>
    <property type="match status" value="1"/>
</dbReference>
<evidence type="ECO:0000313" key="4">
    <source>
        <dbReference type="Proteomes" id="UP000238479"/>
    </source>
</evidence>
<dbReference type="EMBL" id="PDCK01000042">
    <property type="protein sequence ID" value="PRQ36043.1"/>
    <property type="molecule type" value="Genomic_DNA"/>
</dbReference>
<organism evidence="3 4">
    <name type="scientific">Rosa chinensis</name>
    <name type="common">China rose</name>
    <dbReference type="NCBI Taxonomy" id="74649"/>
    <lineage>
        <taxon>Eukaryota</taxon>
        <taxon>Viridiplantae</taxon>
        <taxon>Streptophyta</taxon>
        <taxon>Embryophyta</taxon>
        <taxon>Tracheophyta</taxon>
        <taxon>Spermatophyta</taxon>
        <taxon>Magnoliopsida</taxon>
        <taxon>eudicotyledons</taxon>
        <taxon>Gunneridae</taxon>
        <taxon>Pentapetalae</taxon>
        <taxon>rosids</taxon>
        <taxon>fabids</taxon>
        <taxon>Rosales</taxon>
        <taxon>Rosaceae</taxon>
        <taxon>Rosoideae</taxon>
        <taxon>Rosoideae incertae sedis</taxon>
        <taxon>Rosa</taxon>
    </lineage>
</organism>
<reference evidence="3 4" key="1">
    <citation type="journal article" date="2018" name="Nat. Genet.">
        <title>The Rosa genome provides new insights in the design of modern roses.</title>
        <authorList>
            <person name="Bendahmane M."/>
        </authorList>
    </citation>
    <scope>NUCLEOTIDE SEQUENCE [LARGE SCALE GENOMIC DNA]</scope>
    <source>
        <strain evidence="4">cv. Old Blush</strain>
    </source>
</reference>
<evidence type="ECO:0000259" key="2">
    <source>
        <dbReference type="Pfam" id="PF03868"/>
    </source>
</evidence>
<dbReference type="GO" id="GO:0006412">
    <property type="term" value="P:translation"/>
    <property type="evidence" value="ECO:0007669"/>
    <property type="project" value="InterPro"/>
</dbReference>
<keyword evidence="3" id="KW-0689">Ribosomal protein</keyword>
<accession>A0A2P6QPG1</accession>
<gene>
    <name evidence="3" type="ORF">RchiOBHm_Chr4g0387091</name>
</gene>
<dbReference type="GO" id="GO:0005840">
    <property type="term" value="C:ribosome"/>
    <property type="evidence" value="ECO:0007669"/>
    <property type="project" value="UniProtKB-KW"/>
</dbReference>
<comment type="caution">
    <text evidence="3">The sequence shown here is derived from an EMBL/GenBank/DDBJ whole genome shotgun (WGS) entry which is preliminary data.</text>
</comment>
<protein>
    <submittedName>
        <fullName evidence="3">Putative ribosomal protein L6</fullName>
    </submittedName>
</protein>
<evidence type="ECO:0000313" key="3">
    <source>
        <dbReference type="EMBL" id="PRQ36043.1"/>
    </source>
</evidence>
<proteinExistence type="predicted"/>
<feature type="domain" description="Large ribosomal subunit protein uL6 N-terminal" evidence="2">
    <location>
        <begin position="110"/>
        <end position="157"/>
    </location>
</feature>
<name>A0A2P6QPG1_ROSCH</name>
<keyword evidence="4" id="KW-1185">Reference proteome</keyword>
<evidence type="ECO:0000256" key="1">
    <source>
        <dbReference type="SAM" id="MobiDB-lite"/>
    </source>
</evidence>
<dbReference type="Gramene" id="PRQ36043">
    <property type="protein sequence ID" value="PRQ36043"/>
    <property type="gene ID" value="RchiOBHm_Chr4g0387091"/>
</dbReference>
<dbReference type="InterPro" id="IPR005568">
    <property type="entry name" value="Ribosomal_uL6_N"/>
</dbReference>
<sequence>MVTNFIQPNPYPPPPHNPSAPIINGHLLPHQFSCVPQTHSHFVPPPYLQPIHPIAPPSPIVALSEGQVFDPPSPQPLTFVPQPQCPDPKPLSLNRKLFRLFRHRVAMAAKERIAKKTQNPYMLHGVGKYSRSEMYHKRSLWAIQAENGGAFPRHNSKATVEIMEELGQLRVGRKTLIGTSESPAVQFGTLLSSGNTSSSLVQATEAPDHFTPTQAPIASPKVAQKVFDEMTETPTQSKRTKPEQLLAATTFQTISANSPMVFPTRPGLEGQVKVMTQIR</sequence>
<dbReference type="Proteomes" id="UP000238479">
    <property type="component" value="Chromosome 4"/>
</dbReference>
<keyword evidence="3" id="KW-0687">Ribonucleoprotein</keyword>
<feature type="region of interest" description="Disordered" evidence="1">
    <location>
        <begin position="1"/>
        <end position="21"/>
    </location>
</feature>